<organism evidence="1">
    <name type="scientific">marine sediment metagenome</name>
    <dbReference type="NCBI Taxonomy" id="412755"/>
    <lineage>
        <taxon>unclassified sequences</taxon>
        <taxon>metagenomes</taxon>
        <taxon>ecological metagenomes</taxon>
    </lineage>
</organism>
<feature type="non-terminal residue" evidence="1">
    <location>
        <position position="35"/>
    </location>
</feature>
<proteinExistence type="predicted"/>
<comment type="caution">
    <text evidence="1">The sequence shown here is derived from an EMBL/GenBank/DDBJ whole genome shotgun (WGS) entry which is preliminary data.</text>
</comment>
<gene>
    <name evidence="1" type="ORF">S06H3_27545</name>
</gene>
<name>X1MUT0_9ZZZZ</name>
<evidence type="ECO:0000313" key="1">
    <source>
        <dbReference type="EMBL" id="GAI21801.1"/>
    </source>
</evidence>
<protein>
    <submittedName>
        <fullName evidence="1">Uncharacterized protein</fullName>
    </submittedName>
</protein>
<dbReference type="EMBL" id="BARV01015990">
    <property type="protein sequence ID" value="GAI21801.1"/>
    <property type="molecule type" value="Genomic_DNA"/>
</dbReference>
<reference evidence="1" key="1">
    <citation type="journal article" date="2014" name="Front. Microbiol.">
        <title>High frequency of phylogenetically diverse reductive dehalogenase-homologous genes in deep subseafloor sedimentary metagenomes.</title>
        <authorList>
            <person name="Kawai M."/>
            <person name="Futagami T."/>
            <person name="Toyoda A."/>
            <person name="Takaki Y."/>
            <person name="Nishi S."/>
            <person name="Hori S."/>
            <person name="Arai W."/>
            <person name="Tsubouchi T."/>
            <person name="Morono Y."/>
            <person name="Uchiyama I."/>
            <person name="Ito T."/>
            <person name="Fujiyama A."/>
            <person name="Inagaki F."/>
            <person name="Takami H."/>
        </authorList>
    </citation>
    <scope>NUCLEOTIDE SEQUENCE</scope>
    <source>
        <strain evidence="1">Expedition CK06-06</strain>
    </source>
</reference>
<dbReference type="AlphaFoldDB" id="X1MUT0"/>
<sequence length="35" mass="4412">MKSDECHRTIKNKWNWDSKPIEDVRREKEKHRDSE</sequence>
<accession>X1MUT0</accession>